<keyword evidence="5 6" id="KW-0233">DNA recombination</keyword>
<dbReference type="NCBIfam" id="NF033543">
    <property type="entry name" value="transpos_IS256"/>
    <property type="match status" value="1"/>
</dbReference>
<feature type="region of interest" description="Disordered" evidence="7">
    <location>
        <begin position="63"/>
        <end position="82"/>
    </location>
</feature>
<dbReference type="PANTHER" id="PTHR33217:SF8">
    <property type="entry name" value="MUTATOR FAMILY TRANSPOSASE"/>
    <property type="match status" value="1"/>
</dbReference>
<dbReference type="InterPro" id="IPR001207">
    <property type="entry name" value="Transposase_mutator"/>
</dbReference>
<protein>
    <recommendedName>
        <fullName evidence="6">Mutator family transposase</fullName>
    </recommendedName>
</protein>
<gene>
    <name evidence="8" type="ORF">LKD42_14965</name>
</gene>
<dbReference type="Proteomes" id="UP001299235">
    <property type="component" value="Unassembled WGS sequence"/>
</dbReference>
<evidence type="ECO:0000313" key="8">
    <source>
        <dbReference type="EMBL" id="MCC2150516.1"/>
    </source>
</evidence>
<keyword evidence="6" id="KW-0814">Transposable element</keyword>
<evidence type="ECO:0000256" key="7">
    <source>
        <dbReference type="SAM" id="MobiDB-lite"/>
    </source>
</evidence>
<proteinExistence type="inferred from homology"/>
<name>A0ABS8EZA9_9FIRM</name>
<evidence type="ECO:0000313" key="9">
    <source>
        <dbReference type="Proteomes" id="UP001299235"/>
    </source>
</evidence>
<evidence type="ECO:0000256" key="2">
    <source>
        <dbReference type="ARBA" id="ARBA00010961"/>
    </source>
</evidence>
<comment type="similarity">
    <text evidence="2 6">Belongs to the transposase mutator family.</text>
</comment>
<reference evidence="8 9" key="1">
    <citation type="submission" date="2021-10" db="EMBL/GenBank/DDBJ databases">
        <title>Anaerobic single-cell dispensing facilitates the cultivation of human gut bacteria.</title>
        <authorList>
            <person name="Afrizal A."/>
        </authorList>
    </citation>
    <scope>NUCLEOTIDE SEQUENCE [LARGE SCALE GENOMIC DNA]</scope>
    <source>
        <strain evidence="8 9">CLA-AA-H246</strain>
    </source>
</reference>
<evidence type="ECO:0000256" key="3">
    <source>
        <dbReference type="ARBA" id="ARBA00022578"/>
    </source>
</evidence>
<dbReference type="Pfam" id="PF00872">
    <property type="entry name" value="Transposase_mut"/>
    <property type="match status" value="1"/>
</dbReference>
<comment type="caution">
    <text evidence="8">The sequence shown here is derived from an EMBL/GenBank/DDBJ whole genome shotgun (WGS) entry which is preliminary data.</text>
</comment>
<dbReference type="PANTHER" id="PTHR33217">
    <property type="entry name" value="TRANSPOSASE FOR INSERTION SEQUENCE ELEMENT IS1081"/>
    <property type="match status" value="1"/>
</dbReference>
<keyword evidence="3 6" id="KW-0815">Transposition</keyword>
<organism evidence="8 9">
    <name type="scientific">Hominisplanchenecus faecis</name>
    <dbReference type="NCBI Taxonomy" id="2885351"/>
    <lineage>
        <taxon>Bacteria</taxon>
        <taxon>Bacillati</taxon>
        <taxon>Bacillota</taxon>
        <taxon>Clostridia</taxon>
        <taxon>Lachnospirales</taxon>
        <taxon>Lachnospiraceae</taxon>
        <taxon>Hominisplanchenecus</taxon>
    </lineage>
</organism>
<evidence type="ECO:0000256" key="4">
    <source>
        <dbReference type="ARBA" id="ARBA00023125"/>
    </source>
</evidence>
<comment type="function">
    <text evidence="1 6">Required for the transposition of the insertion element.</text>
</comment>
<evidence type="ECO:0000256" key="5">
    <source>
        <dbReference type="ARBA" id="ARBA00023172"/>
    </source>
</evidence>
<sequence length="414" mass="47658">MANRKKEVYKPKPMTEGKRNLIQGLLQEYDIQSAEDIQDALKDLLSGTIQDMLETEMDNHLGYDRYERSGEPNYRNGKKSKTVRSKYGEFEVDVPQDRQSSFEPQVLPKRQKDISSIDDKIIAMYAKGMTTRQISETIEDIYGFEVSEGMISDITDKLLPRIEEWQNRPLSPVYPIVFIDAVHFSVRDDGVIRKLAAYVVLGINEDGKKEVLSIVVGENESSKYWLSVLNSLKNRGVQDILILCSDGLTGIKDAISTAFPKTEQQRCIVHMVRNTLKYVANKDMKTFAKDLKTIYTAASEETARKQLETVTKKWSGQYPSAMNRWHDNWDAVSPIFKFSKDVRTAFYTTNAIESLNSCYRRLNKQRSVFPSSQSLMKALYLGTFEIAKKWTMPIRNWGRVRGELEIMYPDRMVI</sequence>
<dbReference type="PROSITE" id="PS01007">
    <property type="entry name" value="TRANSPOSASE_MUTATOR"/>
    <property type="match status" value="1"/>
</dbReference>
<dbReference type="RefSeq" id="WP_248836168.1">
    <property type="nucleotide sequence ID" value="NZ_JAJEQE010000100.1"/>
</dbReference>
<evidence type="ECO:0000256" key="1">
    <source>
        <dbReference type="ARBA" id="ARBA00002190"/>
    </source>
</evidence>
<dbReference type="EMBL" id="JAJEQE010000100">
    <property type="protein sequence ID" value="MCC2150516.1"/>
    <property type="molecule type" value="Genomic_DNA"/>
</dbReference>
<keyword evidence="4 6" id="KW-0238">DNA-binding</keyword>
<keyword evidence="9" id="KW-1185">Reference proteome</keyword>
<accession>A0ABS8EZA9</accession>
<evidence type="ECO:0000256" key="6">
    <source>
        <dbReference type="RuleBase" id="RU365089"/>
    </source>
</evidence>